<feature type="domain" description="Large ribosomal subunit protein bL12 C-terminal" evidence="1">
    <location>
        <begin position="11"/>
        <end position="76"/>
    </location>
</feature>
<accession>A0ABP7R0M1</accession>
<organism evidence="2 3">
    <name type="scientific">Allokutzneria multivorans</name>
    <dbReference type="NCBI Taxonomy" id="1142134"/>
    <lineage>
        <taxon>Bacteria</taxon>
        <taxon>Bacillati</taxon>
        <taxon>Actinomycetota</taxon>
        <taxon>Actinomycetes</taxon>
        <taxon>Pseudonocardiales</taxon>
        <taxon>Pseudonocardiaceae</taxon>
        <taxon>Allokutzneria</taxon>
    </lineage>
</organism>
<evidence type="ECO:0000313" key="3">
    <source>
        <dbReference type="Proteomes" id="UP001501747"/>
    </source>
</evidence>
<name>A0ABP7R0M1_9PSEU</name>
<dbReference type="EMBL" id="BAABAL010000004">
    <property type="protein sequence ID" value="GAA3990563.1"/>
    <property type="molecule type" value="Genomic_DNA"/>
</dbReference>
<evidence type="ECO:0000313" key="2">
    <source>
        <dbReference type="EMBL" id="GAA3990563.1"/>
    </source>
</evidence>
<dbReference type="SUPFAM" id="SSF54736">
    <property type="entry name" value="ClpS-like"/>
    <property type="match status" value="1"/>
</dbReference>
<gene>
    <name evidence="2" type="ORF">GCM10022247_06670</name>
</gene>
<evidence type="ECO:0000259" key="1">
    <source>
        <dbReference type="Pfam" id="PF00542"/>
    </source>
</evidence>
<sequence length="80" mass="8768">MEIVADGCDEFDVLLLDVPEARIPTLQIVREATGWSIAEAREKIAHTPVLLVEATRKSRADELRRRLAEAGANAEVRASG</sequence>
<protein>
    <recommendedName>
        <fullName evidence="1">Large ribosomal subunit protein bL12 C-terminal domain-containing protein</fullName>
    </recommendedName>
</protein>
<dbReference type="RefSeq" id="WP_344870988.1">
    <property type="nucleotide sequence ID" value="NZ_BAABAL010000004.1"/>
</dbReference>
<keyword evidence="3" id="KW-1185">Reference proteome</keyword>
<dbReference type="Gene3D" id="3.30.1390.10">
    <property type="match status" value="1"/>
</dbReference>
<dbReference type="Proteomes" id="UP001501747">
    <property type="component" value="Unassembled WGS sequence"/>
</dbReference>
<proteinExistence type="predicted"/>
<comment type="caution">
    <text evidence="2">The sequence shown here is derived from an EMBL/GenBank/DDBJ whole genome shotgun (WGS) entry which is preliminary data.</text>
</comment>
<reference evidence="3" key="1">
    <citation type="journal article" date="2019" name="Int. J. Syst. Evol. Microbiol.">
        <title>The Global Catalogue of Microorganisms (GCM) 10K type strain sequencing project: providing services to taxonomists for standard genome sequencing and annotation.</title>
        <authorList>
            <consortium name="The Broad Institute Genomics Platform"/>
            <consortium name="The Broad Institute Genome Sequencing Center for Infectious Disease"/>
            <person name="Wu L."/>
            <person name="Ma J."/>
        </authorList>
    </citation>
    <scope>NUCLEOTIDE SEQUENCE [LARGE SCALE GENOMIC DNA]</scope>
    <source>
        <strain evidence="3">JCM 17342</strain>
    </source>
</reference>
<dbReference type="InterPro" id="IPR014719">
    <property type="entry name" value="Ribosomal_bL12_C/ClpS-like"/>
</dbReference>
<dbReference type="Pfam" id="PF00542">
    <property type="entry name" value="Ribosomal_L12"/>
    <property type="match status" value="1"/>
</dbReference>
<dbReference type="InterPro" id="IPR013823">
    <property type="entry name" value="Ribosomal_bL12_C"/>
</dbReference>